<proteinExistence type="predicted"/>
<protein>
    <submittedName>
        <fullName evidence="1">Uncharacterized protein</fullName>
    </submittedName>
</protein>
<accession>A0ACC2EH34</accession>
<evidence type="ECO:0000313" key="2">
    <source>
        <dbReference type="Proteomes" id="UP001162992"/>
    </source>
</evidence>
<keyword evidence="2" id="KW-1185">Reference proteome</keyword>
<organism evidence="1 2">
    <name type="scientific">Diphasiastrum complanatum</name>
    <name type="common">Issler's clubmoss</name>
    <name type="synonym">Lycopodium complanatum</name>
    <dbReference type="NCBI Taxonomy" id="34168"/>
    <lineage>
        <taxon>Eukaryota</taxon>
        <taxon>Viridiplantae</taxon>
        <taxon>Streptophyta</taxon>
        <taxon>Embryophyta</taxon>
        <taxon>Tracheophyta</taxon>
        <taxon>Lycopodiopsida</taxon>
        <taxon>Lycopodiales</taxon>
        <taxon>Lycopodiaceae</taxon>
        <taxon>Lycopodioideae</taxon>
        <taxon>Diphasiastrum</taxon>
    </lineage>
</organism>
<sequence>MWGTCQTELCRSWEETGSNRYGNKCQFAHGKRDLRPISRHPKYKTEICRTFTTNGTCPYGMRCRFIHPCFNLEPNNYTFSEEHKSAYCSEFSDLKALMKFRRLVRRLPIFEEICPVFSNCTMASYSFLKIRE</sequence>
<dbReference type="Proteomes" id="UP001162992">
    <property type="component" value="Chromosome 2"/>
</dbReference>
<gene>
    <name evidence="1" type="ORF">O6H91_02G075000</name>
</gene>
<evidence type="ECO:0000313" key="1">
    <source>
        <dbReference type="EMBL" id="KAJ7565786.1"/>
    </source>
</evidence>
<dbReference type="EMBL" id="CM055093">
    <property type="protein sequence ID" value="KAJ7565786.1"/>
    <property type="molecule type" value="Genomic_DNA"/>
</dbReference>
<reference evidence="2" key="1">
    <citation type="journal article" date="2024" name="Proc. Natl. Acad. Sci. U.S.A.">
        <title>Extraordinary preservation of gene collinearity over three hundred million years revealed in homosporous lycophytes.</title>
        <authorList>
            <person name="Li C."/>
            <person name="Wickell D."/>
            <person name="Kuo L.Y."/>
            <person name="Chen X."/>
            <person name="Nie B."/>
            <person name="Liao X."/>
            <person name="Peng D."/>
            <person name="Ji J."/>
            <person name="Jenkins J."/>
            <person name="Williams M."/>
            <person name="Shu S."/>
            <person name="Plott C."/>
            <person name="Barry K."/>
            <person name="Rajasekar S."/>
            <person name="Grimwood J."/>
            <person name="Han X."/>
            <person name="Sun S."/>
            <person name="Hou Z."/>
            <person name="He W."/>
            <person name="Dai G."/>
            <person name="Sun C."/>
            <person name="Schmutz J."/>
            <person name="Leebens-Mack J.H."/>
            <person name="Li F.W."/>
            <person name="Wang L."/>
        </authorList>
    </citation>
    <scope>NUCLEOTIDE SEQUENCE [LARGE SCALE GENOMIC DNA]</scope>
    <source>
        <strain evidence="2">cv. PW_Plant_1</strain>
    </source>
</reference>
<name>A0ACC2EH34_DIPCM</name>
<comment type="caution">
    <text evidence="1">The sequence shown here is derived from an EMBL/GenBank/DDBJ whole genome shotgun (WGS) entry which is preliminary data.</text>
</comment>